<dbReference type="EMBL" id="BMNI01000016">
    <property type="protein sequence ID" value="GGO94085.1"/>
    <property type="molecule type" value="Genomic_DNA"/>
</dbReference>
<evidence type="ECO:0000256" key="1">
    <source>
        <dbReference type="SAM" id="MobiDB-lite"/>
    </source>
</evidence>
<name>A0ABQ2NF10_9ACTN</name>
<organism evidence="2 3">
    <name type="scientific">Nocardioides phosphati</name>
    <dbReference type="NCBI Taxonomy" id="1867775"/>
    <lineage>
        <taxon>Bacteria</taxon>
        <taxon>Bacillati</taxon>
        <taxon>Actinomycetota</taxon>
        <taxon>Actinomycetes</taxon>
        <taxon>Propionibacteriales</taxon>
        <taxon>Nocardioidaceae</taxon>
        <taxon>Nocardioides</taxon>
    </lineage>
</organism>
<sequence length="352" mass="37497">MSSPDIGRHMDLVRALSKPGQALGPDAATATVNNPEWFGRNADGELIARGARRRLHRELITEALAKHSGAQAQGRAIVLAGPPGAGKTTTLKKQLGEDGLAKFVRIDADDFKEALLARAEADGSFEGWIKPQAVKDLEAGGERFFPLELAALVHEESSLLARKARDQIVAAADPDSPGTGLNLVIDTVLSNEASALKMGADLAAAGYSVRVIDVEVPFDVSEDRIRERWRDSYEAALAGGQDQLGGRWVPSEYAREVFTGPGGAALSEGVARRLAQECPAVVGYQLHRVTSDMVTAESPYPTPIVECDMLRAGPGKALLDRRLAEVQRSQSQAFPRGPGRRGPEPDGPGLGD</sequence>
<dbReference type="Pfam" id="PF13671">
    <property type="entry name" value="AAA_33"/>
    <property type="match status" value="1"/>
</dbReference>
<keyword evidence="3" id="KW-1185">Reference proteome</keyword>
<reference evidence="3" key="1">
    <citation type="journal article" date="2019" name="Int. J. Syst. Evol. Microbiol.">
        <title>The Global Catalogue of Microorganisms (GCM) 10K type strain sequencing project: providing services to taxonomists for standard genome sequencing and annotation.</title>
        <authorList>
            <consortium name="The Broad Institute Genomics Platform"/>
            <consortium name="The Broad Institute Genome Sequencing Center for Infectious Disease"/>
            <person name="Wu L."/>
            <person name="Ma J."/>
        </authorList>
    </citation>
    <scope>NUCLEOTIDE SEQUENCE [LARGE SCALE GENOMIC DNA]</scope>
    <source>
        <strain evidence="3">CGMCC 4.7371</strain>
    </source>
</reference>
<evidence type="ECO:0000313" key="2">
    <source>
        <dbReference type="EMBL" id="GGO94085.1"/>
    </source>
</evidence>
<comment type="caution">
    <text evidence="2">The sequence shown here is derived from an EMBL/GenBank/DDBJ whole genome shotgun (WGS) entry which is preliminary data.</text>
</comment>
<gene>
    <name evidence="2" type="ORF">GCM10011584_34310</name>
</gene>
<dbReference type="InterPro" id="IPR027417">
    <property type="entry name" value="P-loop_NTPase"/>
</dbReference>
<dbReference type="Gene3D" id="3.40.50.300">
    <property type="entry name" value="P-loop containing nucleotide triphosphate hydrolases"/>
    <property type="match status" value="1"/>
</dbReference>
<dbReference type="Proteomes" id="UP000655410">
    <property type="component" value="Unassembled WGS sequence"/>
</dbReference>
<accession>A0ABQ2NF10</accession>
<evidence type="ECO:0000313" key="3">
    <source>
        <dbReference type="Proteomes" id="UP000655410"/>
    </source>
</evidence>
<evidence type="ECO:0008006" key="4">
    <source>
        <dbReference type="Google" id="ProtNLM"/>
    </source>
</evidence>
<dbReference type="SUPFAM" id="SSF52540">
    <property type="entry name" value="P-loop containing nucleoside triphosphate hydrolases"/>
    <property type="match status" value="1"/>
</dbReference>
<feature type="region of interest" description="Disordered" evidence="1">
    <location>
        <begin position="323"/>
        <end position="352"/>
    </location>
</feature>
<proteinExistence type="predicted"/>
<protein>
    <recommendedName>
        <fullName evidence="4">UDP-N-acetylglucosamine kinase</fullName>
    </recommendedName>
</protein>